<organism evidence="3 4">
    <name type="scientific">Salinithrix halophila</name>
    <dbReference type="NCBI Taxonomy" id="1485204"/>
    <lineage>
        <taxon>Bacteria</taxon>
        <taxon>Bacillati</taxon>
        <taxon>Bacillota</taxon>
        <taxon>Bacilli</taxon>
        <taxon>Bacillales</taxon>
        <taxon>Thermoactinomycetaceae</taxon>
        <taxon>Salinithrix</taxon>
    </lineage>
</organism>
<evidence type="ECO:0000313" key="4">
    <source>
        <dbReference type="Proteomes" id="UP001595843"/>
    </source>
</evidence>
<feature type="transmembrane region" description="Helical" evidence="1">
    <location>
        <begin position="260"/>
        <end position="276"/>
    </location>
</feature>
<sequence length="325" mass="36803">MELQKARPISGPKQRPPFSHRLRNGSAWLLCLSFFFMIPIEFASLEWKQTTEGLWRIESGENTGVWFTLSWFLWALITLAGILGFTVGGLISRFAYERKRNRGVEGRDIAYYFAWIQLLTLVVTLPYYALNPEEGNSWIDYFPHILMLGIAVFLFRGRLSDLGLRLPSVKNTLALLASVAISYVVVYFFLDPLVTEPVARFFHLELNSWREDSISKGIDNALKAGWVAVFGQMALIGIIGPIAEEVVFRGLLMNALMKRGWVVLSIVLSSLVFALFHADITFLAPLFILGMILGTLYAVFRNLWAPILFHIVNNTASVILDILHK</sequence>
<dbReference type="PANTHER" id="PTHR36435">
    <property type="entry name" value="SLR1288 PROTEIN"/>
    <property type="match status" value="1"/>
</dbReference>
<keyword evidence="1" id="KW-0472">Membrane</keyword>
<feature type="transmembrane region" description="Helical" evidence="1">
    <location>
        <begin position="171"/>
        <end position="190"/>
    </location>
</feature>
<name>A0ABV8JF46_9BACL</name>
<feature type="transmembrane region" description="Helical" evidence="1">
    <location>
        <begin position="226"/>
        <end position="248"/>
    </location>
</feature>
<evidence type="ECO:0000259" key="2">
    <source>
        <dbReference type="Pfam" id="PF02517"/>
    </source>
</evidence>
<feature type="transmembrane region" description="Helical" evidence="1">
    <location>
        <begin position="65"/>
        <end position="88"/>
    </location>
</feature>
<dbReference type="Proteomes" id="UP001595843">
    <property type="component" value="Unassembled WGS sequence"/>
</dbReference>
<dbReference type="EC" id="3.4.-.-" evidence="3"/>
<feature type="transmembrane region" description="Helical" evidence="1">
    <location>
        <begin position="27"/>
        <end position="45"/>
    </location>
</feature>
<dbReference type="InterPro" id="IPR052710">
    <property type="entry name" value="CAAX_protease"/>
</dbReference>
<dbReference type="RefSeq" id="WP_380705545.1">
    <property type="nucleotide sequence ID" value="NZ_JBHSAP010000015.1"/>
</dbReference>
<proteinExistence type="predicted"/>
<dbReference type="InterPro" id="IPR003675">
    <property type="entry name" value="Rce1/LyrA-like_dom"/>
</dbReference>
<evidence type="ECO:0000256" key="1">
    <source>
        <dbReference type="SAM" id="Phobius"/>
    </source>
</evidence>
<dbReference type="GO" id="GO:0016787">
    <property type="term" value="F:hydrolase activity"/>
    <property type="evidence" value="ECO:0007669"/>
    <property type="project" value="UniProtKB-KW"/>
</dbReference>
<protein>
    <submittedName>
        <fullName evidence="3">CPBP family intramembrane glutamic endopeptidase</fullName>
        <ecNumber evidence="3">3.4.-.-</ecNumber>
    </submittedName>
</protein>
<gene>
    <name evidence="3" type="ORF">ACFOUO_10320</name>
</gene>
<feature type="domain" description="CAAX prenyl protease 2/Lysostaphin resistance protein A-like" evidence="2">
    <location>
        <begin position="230"/>
        <end position="315"/>
    </location>
</feature>
<dbReference type="PANTHER" id="PTHR36435:SF1">
    <property type="entry name" value="CAAX AMINO TERMINAL PROTEASE FAMILY PROTEIN"/>
    <property type="match status" value="1"/>
</dbReference>
<keyword evidence="3" id="KW-0378">Hydrolase</keyword>
<dbReference type="Pfam" id="PF02517">
    <property type="entry name" value="Rce1-like"/>
    <property type="match status" value="1"/>
</dbReference>
<feature type="transmembrane region" description="Helical" evidence="1">
    <location>
        <begin position="141"/>
        <end position="159"/>
    </location>
</feature>
<reference evidence="4" key="1">
    <citation type="journal article" date="2019" name="Int. J. Syst. Evol. Microbiol.">
        <title>The Global Catalogue of Microorganisms (GCM) 10K type strain sequencing project: providing services to taxonomists for standard genome sequencing and annotation.</title>
        <authorList>
            <consortium name="The Broad Institute Genomics Platform"/>
            <consortium name="The Broad Institute Genome Sequencing Center for Infectious Disease"/>
            <person name="Wu L."/>
            <person name="Ma J."/>
        </authorList>
    </citation>
    <scope>NUCLEOTIDE SEQUENCE [LARGE SCALE GENOMIC DNA]</scope>
    <source>
        <strain evidence="4">IBRC-M 10813</strain>
    </source>
</reference>
<comment type="caution">
    <text evidence="3">The sequence shown here is derived from an EMBL/GenBank/DDBJ whole genome shotgun (WGS) entry which is preliminary data.</text>
</comment>
<keyword evidence="4" id="KW-1185">Reference proteome</keyword>
<feature type="transmembrane region" description="Helical" evidence="1">
    <location>
        <begin position="282"/>
        <end position="300"/>
    </location>
</feature>
<keyword evidence="1" id="KW-0812">Transmembrane</keyword>
<dbReference type="EMBL" id="JBHSAP010000015">
    <property type="protein sequence ID" value="MFC4077194.1"/>
    <property type="molecule type" value="Genomic_DNA"/>
</dbReference>
<evidence type="ECO:0000313" key="3">
    <source>
        <dbReference type="EMBL" id="MFC4077194.1"/>
    </source>
</evidence>
<feature type="transmembrane region" description="Helical" evidence="1">
    <location>
        <begin position="109"/>
        <end position="129"/>
    </location>
</feature>
<keyword evidence="1" id="KW-1133">Transmembrane helix</keyword>
<accession>A0ABV8JF46</accession>